<dbReference type="PANTHER" id="PTHR10083">
    <property type="entry name" value="KUNITZ-TYPE PROTEASE INHIBITOR-RELATED"/>
    <property type="match status" value="1"/>
</dbReference>
<keyword evidence="4" id="KW-1015">Disulfide bond</keyword>
<accession>A0A2L2XVR5</accession>
<evidence type="ECO:0000256" key="3">
    <source>
        <dbReference type="ARBA" id="ARBA00022900"/>
    </source>
</evidence>
<evidence type="ECO:0000259" key="6">
    <source>
        <dbReference type="PROSITE" id="PS50279"/>
    </source>
</evidence>
<dbReference type="InterPro" id="IPR050098">
    <property type="entry name" value="TFPI/VKTCI-like"/>
</dbReference>
<evidence type="ECO:0000256" key="5">
    <source>
        <dbReference type="SAM" id="SignalP"/>
    </source>
</evidence>
<dbReference type="PRINTS" id="PR00759">
    <property type="entry name" value="BASICPTASE"/>
</dbReference>
<dbReference type="InterPro" id="IPR020901">
    <property type="entry name" value="Prtase_inh_Kunz-CS"/>
</dbReference>
<dbReference type="PROSITE" id="PS00280">
    <property type="entry name" value="BPTI_KUNITZ_1"/>
    <property type="match status" value="2"/>
</dbReference>
<dbReference type="Gene3D" id="2.40.128.20">
    <property type="match status" value="1"/>
</dbReference>
<dbReference type="CDD" id="cd00301">
    <property type="entry name" value="lipocalin_FABP"/>
    <property type="match status" value="1"/>
</dbReference>
<proteinExistence type="evidence at transcript level"/>
<dbReference type="GO" id="GO:0005615">
    <property type="term" value="C:extracellular space"/>
    <property type="evidence" value="ECO:0007669"/>
    <property type="project" value="TreeGrafter"/>
</dbReference>
<dbReference type="PANTHER" id="PTHR10083:SF374">
    <property type="entry name" value="BPTI_KUNITZ INHIBITOR DOMAIN-CONTAINING PROTEIN"/>
    <property type="match status" value="1"/>
</dbReference>
<name>A0A2L2XVR5_PARTP</name>
<keyword evidence="2 5" id="KW-0732">Signal</keyword>
<keyword evidence="3" id="KW-0722">Serine protease inhibitor</keyword>
<dbReference type="InterPro" id="IPR002223">
    <property type="entry name" value="Kunitz_BPTI"/>
</dbReference>
<evidence type="ECO:0000256" key="1">
    <source>
        <dbReference type="ARBA" id="ARBA00022690"/>
    </source>
</evidence>
<protein>
    <submittedName>
        <fullName evidence="7">Kunitz-type protease inhibitor 1</fullName>
    </submittedName>
</protein>
<sequence>MYGFFHSAVLILFFKCVICFSLRKDQSIINQNAFGASYDDCDPSSIPVMHSFDMKKFSGKWFELAKTVTGYIDVADGVWLIEGNNASHNFLFSGRDNNQHCIRPIKGKLSTAQEPPGMLTLRYTTYSTHVEENVRVLFTDYSSVAVVYSCMHHIHTDKEICHNAGLFGAIWTRKPHVDVEVFDKAASYLEMACVHKTSLHVRNLIGPCKVEQWDTRIDDFPAPDYCYQMLDLGSCNANLQRFYYDAREKTCKQFTFGGCNGNNNNFMSNSECQKKCAIASNKDPVCMTTAKCGLFCSPCCTEDANGCVHCNCELIVESEDNPLNCVSSPSKCPEECDLENIYQGCHVCRCGDVNRNDDFGICNEVKDPGTCNDGIERYYFDAVYQKCEQFTYRGCGGNNNNFQTLQECREKCLKPEKDHTVVMKSPVDENDPNSSHRSSTSVLLTTLLILLVNIYCLDFIHH</sequence>
<feature type="signal peptide" evidence="5">
    <location>
        <begin position="1"/>
        <end position="19"/>
    </location>
</feature>
<dbReference type="InterPro" id="IPR022272">
    <property type="entry name" value="Lipocalin_CS"/>
</dbReference>
<keyword evidence="1" id="KW-0646">Protease inhibitor</keyword>
<dbReference type="PROSITE" id="PS00213">
    <property type="entry name" value="LIPOCALIN"/>
    <property type="match status" value="1"/>
</dbReference>
<dbReference type="InterPro" id="IPR012674">
    <property type="entry name" value="Calycin"/>
</dbReference>
<evidence type="ECO:0000313" key="7">
    <source>
        <dbReference type="EMBL" id="LAA00194.1"/>
    </source>
</evidence>
<dbReference type="EMBL" id="IAAA01003356">
    <property type="protein sequence ID" value="LAA00194.1"/>
    <property type="molecule type" value="mRNA"/>
</dbReference>
<evidence type="ECO:0000256" key="4">
    <source>
        <dbReference type="ARBA" id="ARBA00023157"/>
    </source>
</evidence>
<dbReference type="InterPro" id="IPR036880">
    <property type="entry name" value="Kunitz_BPTI_sf"/>
</dbReference>
<dbReference type="OrthoDB" id="4473401at2759"/>
<feature type="domain" description="BPTI/Kunitz inhibitor" evidence="6">
    <location>
        <begin position="362"/>
        <end position="412"/>
    </location>
</feature>
<dbReference type="Pfam" id="PF00014">
    <property type="entry name" value="Kunitz_BPTI"/>
    <property type="match status" value="2"/>
</dbReference>
<feature type="chain" id="PRO_5014895342" evidence="5">
    <location>
        <begin position="20"/>
        <end position="462"/>
    </location>
</feature>
<reference evidence="7" key="1">
    <citation type="journal article" date="2016" name="Mol. Ecol. Resour.">
        <title>Evaluation of the impact of RNA preservation methods of spiders for de novo transcriptome assembly.</title>
        <authorList>
            <person name="Kono N."/>
            <person name="Nakamura H."/>
            <person name="Ito Y."/>
            <person name="Tomita M."/>
            <person name="Arakawa K."/>
        </authorList>
    </citation>
    <scope>NUCLEOTIDE SEQUENCE</scope>
    <source>
        <tissue evidence="7">Whole body</tissue>
    </source>
</reference>
<feature type="domain" description="BPTI/Kunitz inhibitor" evidence="6">
    <location>
        <begin position="226"/>
        <end position="276"/>
    </location>
</feature>
<dbReference type="SMART" id="SM00131">
    <property type="entry name" value="KU"/>
    <property type="match status" value="2"/>
</dbReference>
<dbReference type="PROSITE" id="PS50279">
    <property type="entry name" value="BPTI_KUNITZ_2"/>
    <property type="match status" value="2"/>
</dbReference>
<evidence type="ECO:0000256" key="2">
    <source>
        <dbReference type="ARBA" id="ARBA00022729"/>
    </source>
</evidence>
<dbReference type="GO" id="GO:0004867">
    <property type="term" value="F:serine-type endopeptidase inhibitor activity"/>
    <property type="evidence" value="ECO:0007669"/>
    <property type="project" value="UniProtKB-KW"/>
</dbReference>
<dbReference type="SUPFAM" id="SSF50814">
    <property type="entry name" value="Lipocalins"/>
    <property type="match status" value="1"/>
</dbReference>
<dbReference type="AlphaFoldDB" id="A0A2L2XVR5"/>
<organism evidence="7">
    <name type="scientific">Parasteatoda tepidariorum</name>
    <name type="common">Common house spider</name>
    <name type="synonym">Achaearanea tepidariorum</name>
    <dbReference type="NCBI Taxonomy" id="114398"/>
    <lineage>
        <taxon>Eukaryota</taxon>
        <taxon>Metazoa</taxon>
        <taxon>Ecdysozoa</taxon>
        <taxon>Arthropoda</taxon>
        <taxon>Chelicerata</taxon>
        <taxon>Arachnida</taxon>
        <taxon>Araneae</taxon>
        <taxon>Araneomorphae</taxon>
        <taxon>Entelegynae</taxon>
        <taxon>Araneoidea</taxon>
        <taxon>Theridiidae</taxon>
        <taxon>Parasteatoda</taxon>
    </lineage>
</organism>
<dbReference type="SUPFAM" id="SSF57362">
    <property type="entry name" value="BPTI-like"/>
    <property type="match status" value="2"/>
</dbReference>
<dbReference type="CDD" id="cd00109">
    <property type="entry name" value="Kunitz-type"/>
    <property type="match status" value="1"/>
</dbReference>
<dbReference type="Gene3D" id="4.10.410.10">
    <property type="entry name" value="Pancreatic trypsin inhibitor Kunitz domain"/>
    <property type="match status" value="2"/>
</dbReference>